<dbReference type="PANTHER" id="PTHR36150:SF1">
    <property type="entry name" value="DNA GYRASE INHIBITOR YACG"/>
    <property type="match status" value="1"/>
</dbReference>
<evidence type="ECO:0000256" key="4">
    <source>
        <dbReference type="SAM" id="MobiDB-lite"/>
    </source>
</evidence>
<comment type="subunit">
    <text evidence="3">Interacts with GyrB.</text>
</comment>
<reference evidence="5 6" key="1">
    <citation type="submission" date="2020-04" db="EMBL/GenBank/DDBJ databases">
        <title>Rhodospirillaceae bacterium KN72 isolated from deep sea.</title>
        <authorList>
            <person name="Zhang D.-C."/>
        </authorList>
    </citation>
    <scope>NUCLEOTIDE SEQUENCE [LARGE SCALE GENOMIC DNA]</scope>
    <source>
        <strain evidence="5 6">KN72</strain>
    </source>
</reference>
<comment type="similarity">
    <text evidence="3">Belongs to the DNA gyrase inhibitor YacG family.</text>
</comment>
<dbReference type="SUPFAM" id="SSF57716">
    <property type="entry name" value="Glucocorticoid receptor-like (DNA-binding domain)"/>
    <property type="match status" value="1"/>
</dbReference>
<dbReference type="GO" id="GO:0008270">
    <property type="term" value="F:zinc ion binding"/>
    <property type="evidence" value="ECO:0007669"/>
    <property type="project" value="UniProtKB-UniRule"/>
</dbReference>
<dbReference type="PANTHER" id="PTHR36150">
    <property type="entry name" value="DNA GYRASE INHIBITOR YACG"/>
    <property type="match status" value="1"/>
</dbReference>
<evidence type="ECO:0000256" key="3">
    <source>
        <dbReference type="HAMAP-Rule" id="MF_00649"/>
    </source>
</evidence>
<keyword evidence="1 3" id="KW-0479">Metal-binding</keyword>
<comment type="function">
    <text evidence="3">Inhibits all the catalytic activities of DNA gyrase by preventing its interaction with DNA. Acts by binding directly to the C-terminal domain of GyrB, which probably disrupts DNA binding by the gyrase.</text>
</comment>
<dbReference type="InterPro" id="IPR005584">
    <property type="entry name" value="DNA_gyrase_inhibitor_YacG"/>
</dbReference>
<evidence type="ECO:0000313" key="6">
    <source>
        <dbReference type="Proteomes" id="UP000539372"/>
    </source>
</evidence>
<dbReference type="Proteomes" id="UP000539372">
    <property type="component" value="Unassembled WGS sequence"/>
</dbReference>
<gene>
    <name evidence="3" type="primary">yacG</name>
    <name evidence="5" type="ORF">HH303_18240</name>
</gene>
<feature type="binding site" evidence="3">
    <location>
        <position position="36"/>
    </location>
    <ligand>
        <name>Zn(2+)</name>
        <dbReference type="ChEBI" id="CHEBI:29105"/>
    </ligand>
</feature>
<keyword evidence="6" id="KW-1185">Reference proteome</keyword>
<evidence type="ECO:0000256" key="2">
    <source>
        <dbReference type="ARBA" id="ARBA00022833"/>
    </source>
</evidence>
<feature type="binding site" evidence="3">
    <location>
        <position position="20"/>
    </location>
    <ligand>
        <name>Zn(2+)</name>
        <dbReference type="ChEBI" id="CHEBI:29105"/>
    </ligand>
</feature>
<feature type="binding site" evidence="3">
    <location>
        <position position="17"/>
    </location>
    <ligand>
        <name>Zn(2+)</name>
        <dbReference type="ChEBI" id="CHEBI:29105"/>
    </ligand>
</feature>
<feature type="region of interest" description="Disordered" evidence="4">
    <location>
        <begin position="51"/>
        <end position="74"/>
    </location>
</feature>
<dbReference type="Pfam" id="PF03884">
    <property type="entry name" value="YacG"/>
    <property type="match status" value="1"/>
</dbReference>
<dbReference type="Gene3D" id="3.30.50.10">
    <property type="entry name" value="Erythroid Transcription Factor GATA-1, subunit A"/>
    <property type="match status" value="1"/>
</dbReference>
<evidence type="ECO:0000256" key="1">
    <source>
        <dbReference type="ARBA" id="ARBA00022723"/>
    </source>
</evidence>
<accession>A0A7Y0E393</accession>
<dbReference type="GO" id="GO:0006355">
    <property type="term" value="P:regulation of DNA-templated transcription"/>
    <property type="evidence" value="ECO:0007669"/>
    <property type="project" value="InterPro"/>
</dbReference>
<feature type="binding site" evidence="3">
    <location>
        <position position="32"/>
    </location>
    <ligand>
        <name>Zn(2+)</name>
        <dbReference type="ChEBI" id="CHEBI:29105"/>
    </ligand>
</feature>
<dbReference type="GO" id="GO:0008657">
    <property type="term" value="F:DNA topoisomerase type II (double strand cut, ATP-hydrolyzing) inhibitor activity"/>
    <property type="evidence" value="ECO:0007669"/>
    <property type="project" value="UniProtKB-UniRule"/>
</dbReference>
<name>A0A7Y0E393_9PROT</name>
<dbReference type="RefSeq" id="WP_169626792.1">
    <property type="nucleotide sequence ID" value="NZ_JABBNT010000005.1"/>
</dbReference>
<sequence>MLDPDRTSITQRKKPKCPICGKPTEPTLKPFCSTRCKQVDLNRWLGEAYRIETDEGPEDQMDSVRRSRSDDEDV</sequence>
<dbReference type="InterPro" id="IPR013088">
    <property type="entry name" value="Znf_NHR/GATA"/>
</dbReference>
<organism evidence="5 6">
    <name type="scientific">Pacificispira spongiicola</name>
    <dbReference type="NCBI Taxonomy" id="2729598"/>
    <lineage>
        <taxon>Bacteria</taxon>
        <taxon>Pseudomonadati</taxon>
        <taxon>Pseudomonadota</taxon>
        <taxon>Alphaproteobacteria</taxon>
        <taxon>Rhodospirillales</taxon>
        <taxon>Rhodospirillaceae</taxon>
        <taxon>Pacificispira</taxon>
    </lineage>
</organism>
<comment type="cofactor">
    <cofactor evidence="3">
        <name>Zn(2+)</name>
        <dbReference type="ChEBI" id="CHEBI:29105"/>
    </cofactor>
    <text evidence="3">Binds 1 zinc ion.</text>
</comment>
<dbReference type="AlphaFoldDB" id="A0A7Y0E393"/>
<protein>
    <recommendedName>
        <fullName evidence="3">DNA gyrase inhibitor YacG</fullName>
    </recommendedName>
</protein>
<evidence type="ECO:0000313" key="5">
    <source>
        <dbReference type="EMBL" id="NMM46437.1"/>
    </source>
</evidence>
<comment type="caution">
    <text evidence="5">The sequence shown here is derived from an EMBL/GenBank/DDBJ whole genome shotgun (WGS) entry which is preliminary data.</text>
</comment>
<dbReference type="EMBL" id="JABBNT010000005">
    <property type="protein sequence ID" value="NMM46437.1"/>
    <property type="molecule type" value="Genomic_DNA"/>
</dbReference>
<proteinExistence type="inferred from homology"/>
<feature type="compositionally biased region" description="Basic and acidic residues" evidence="4">
    <location>
        <begin position="62"/>
        <end position="74"/>
    </location>
</feature>
<keyword evidence="2 3" id="KW-0862">Zinc</keyword>
<dbReference type="HAMAP" id="MF_00649">
    <property type="entry name" value="DNA_gyrase_inhibitor_YacG"/>
    <property type="match status" value="1"/>
</dbReference>